<dbReference type="RefSeq" id="WP_117856923.1">
    <property type="nucleotide sequence ID" value="NZ_JAQCOO010000001.1"/>
</dbReference>
<keyword evidence="6" id="KW-0378">Hydrolase</keyword>
<reference evidence="9 10" key="1">
    <citation type="submission" date="2018-08" db="EMBL/GenBank/DDBJ databases">
        <title>A genome reference for cultivated species of the human gut microbiota.</title>
        <authorList>
            <person name="Zou Y."/>
            <person name="Xue W."/>
            <person name="Luo G."/>
        </authorList>
    </citation>
    <scope>NUCLEOTIDE SEQUENCE [LARGE SCALE GENOMIC DNA]</scope>
    <source>
        <strain evidence="9 10">AF12-7</strain>
    </source>
</reference>
<comment type="catalytic activity">
    <reaction evidence="1">
        <text>Release of any N-terminal amino acid, including proline, that is linked to proline, even from a dipeptide or tripeptide.</text>
        <dbReference type="EC" id="3.4.11.9"/>
    </reaction>
</comment>
<dbReference type="GO" id="GO:0005829">
    <property type="term" value="C:cytosol"/>
    <property type="evidence" value="ECO:0007669"/>
    <property type="project" value="TreeGrafter"/>
</dbReference>
<dbReference type="InterPro" id="IPR029149">
    <property type="entry name" value="Creatin/AminoP/Spt16_N"/>
</dbReference>
<dbReference type="AlphaFoldDB" id="A0A413BCF7"/>
<dbReference type="InterPro" id="IPR007865">
    <property type="entry name" value="Aminopep_P_N"/>
</dbReference>
<dbReference type="Pfam" id="PF05195">
    <property type="entry name" value="AMP_N"/>
    <property type="match status" value="1"/>
</dbReference>
<evidence type="ECO:0000313" key="9">
    <source>
        <dbReference type="EMBL" id="RGW36755.1"/>
    </source>
</evidence>
<evidence type="ECO:0000256" key="2">
    <source>
        <dbReference type="ARBA" id="ARBA00001936"/>
    </source>
</evidence>
<keyword evidence="5" id="KW-0479">Metal-binding</keyword>
<gene>
    <name evidence="9" type="ORF">DWV77_00990</name>
</gene>
<protein>
    <recommendedName>
        <fullName evidence="4">Xaa-Pro aminopeptidase</fullName>
        <ecNumber evidence="4">3.4.11.9</ecNumber>
    </recommendedName>
</protein>
<accession>A0A413BCF7</accession>
<dbReference type="Pfam" id="PF00557">
    <property type="entry name" value="Peptidase_M24"/>
    <property type="match status" value="1"/>
</dbReference>
<dbReference type="PANTHER" id="PTHR43226:SF4">
    <property type="entry name" value="XAA-PRO AMINOPEPTIDASE 3"/>
    <property type="match status" value="1"/>
</dbReference>
<dbReference type="GO" id="GO:0070006">
    <property type="term" value="F:metalloaminopeptidase activity"/>
    <property type="evidence" value="ECO:0007669"/>
    <property type="project" value="InterPro"/>
</dbReference>
<dbReference type="EC" id="3.4.11.9" evidence="4"/>
<keyword evidence="9" id="KW-0031">Aminopeptidase</keyword>
<evidence type="ECO:0000256" key="7">
    <source>
        <dbReference type="ARBA" id="ARBA00023211"/>
    </source>
</evidence>
<dbReference type="Proteomes" id="UP000285150">
    <property type="component" value="Unassembled WGS sequence"/>
</dbReference>
<evidence type="ECO:0000256" key="1">
    <source>
        <dbReference type="ARBA" id="ARBA00001424"/>
    </source>
</evidence>
<evidence type="ECO:0000259" key="8">
    <source>
        <dbReference type="SMART" id="SM01011"/>
    </source>
</evidence>
<dbReference type="SMART" id="SM01011">
    <property type="entry name" value="AMP_N"/>
    <property type="match status" value="1"/>
</dbReference>
<keyword evidence="7" id="KW-0464">Manganese</keyword>
<sequence>MFAKETYIQRRALLKKNIGSGVLLFLGNDEQGLHYEDNTFRYRQDSTFLYYFGLSFAGLSAIIDIDEDKEIIFGDELTIDHIVWMGTQPTLKEKSGRVGITEVMPSAEIMNYLHKAVRKGQTVHYLPPYRAEHKLKLMEWLGIPPARQEGSVPFIRAIVAQRSYKSAEEVEEIEKACNVTADMHITAMKVLRPGMYEYEVVAEMNRVAESNNCELSFATIATVNGQTLHNHYHGNKVKSGDLFLIDAGAEVESGYAGDMSSTVPADKTFTPRQRAVYEIQNAMHLEAVKALRPGIPYMDVYDLSARVMVEGMKELGLMKGNAEDAVREGAHALFYPHGLGHMMGLDVHDMENLGELWVGYNGQPKSTQFGRKSQRLAIPLEPGFVHTVEPGIYFIPELIDLWKGEKKFKDFINYDKVEEYRNFGGIRNEEDYLITETGARRLGKKIPLTPEEVEALR</sequence>
<evidence type="ECO:0000313" key="10">
    <source>
        <dbReference type="Proteomes" id="UP000285150"/>
    </source>
</evidence>
<dbReference type="GO" id="GO:0006508">
    <property type="term" value="P:proteolysis"/>
    <property type="evidence" value="ECO:0007669"/>
    <property type="project" value="TreeGrafter"/>
</dbReference>
<comment type="cofactor">
    <cofactor evidence="2">
        <name>Mn(2+)</name>
        <dbReference type="ChEBI" id="CHEBI:29035"/>
    </cofactor>
</comment>
<dbReference type="InterPro" id="IPR052433">
    <property type="entry name" value="X-Pro_dipept-like"/>
</dbReference>
<dbReference type="PANTHER" id="PTHR43226">
    <property type="entry name" value="XAA-PRO AMINOPEPTIDASE 3"/>
    <property type="match status" value="1"/>
</dbReference>
<dbReference type="CDD" id="cd01087">
    <property type="entry name" value="Prolidase"/>
    <property type="match status" value="1"/>
</dbReference>
<evidence type="ECO:0000256" key="6">
    <source>
        <dbReference type="ARBA" id="ARBA00022801"/>
    </source>
</evidence>
<organism evidence="9 10">
    <name type="scientific">Bacteroides stercoris</name>
    <dbReference type="NCBI Taxonomy" id="46506"/>
    <lineage>
        <taxon>Bacteria</taxon>
        <taxon>Pseudomonadati</taxon>
        <taxon>Bacteroidota</taxon>
        <taxon>Bacteroidia</taxon>
        <taxon>Bacteroidales</taxon>
        <taxon>Bacteroidaceae</taxon>
        <taxon>Bacteroides</taxon>
    </lineage>
</organism>
<evidence type="ECO:0000256" key="3">
    <source>
        <dbReference type="ARBA" id="ARBA00008766"/>
    </source>
</evidence>
<dbReference type="EMBL" id="QSAF01000001">
    <property type="protein sequence ID" value="RGW36755.1"/>
    <property type="molecule type" value="Genomic_DNA"/>
</dbReference>
<feature type="domain" description="Aminopeptidase P N-terminal" evidence="8">
    <location>
        <begin position="2"/>
        <end position="134"/>
    </location>
</feature>
<evidence type="ECO:0000256" key="5">
    <source>
        <dbReference type="ARBA" id="ARBA00022723"/>
    </source>
</evidence>
<dbReference type="SUPFAM" id="SSF55920">
    <property type="entry name" value="Creatinase/aminopeptidase"/>
    <property type="match status" value="1"/>
</dbReference>
<proteinExistence type="inferred from homology"/>
<dbReference type="InterPro" id="IPR000994">
    <property type="entry name" value="Pept_M24"/>
</dbReference>
<dbReference type="InterPro" id="IPR036005">
    <property type="entry name" value="Creatinase/aminopeptidase-like"/>
</dbReference>
<comment type="similarity">
    <text evidence="3">Belongs to the peptidase M24B family.</text>
</comment>
<comment type="caution">
    <text evidence="9">The sequence shown here is derived from an EMBL/GenBank/DDBJ whole genome shotgun (WGS) entry which is preliminary data.</text>
</comment>
<name>A0A413BCF7_BACSE</name>
<dbReference type="GO" id="GO:0030145">
    <property type="term" value="F:manganese ion binding"/>
    <property type="evidence" value="ECO:0007669"/>
    <property type="project" value="InterPro"/>
</dbReference>
<evidence type="ECO:0000256" key="4">
    <source>
        <dbReference type="ARBA" id="ARBA00012574"/>
    </source>
</evidence>
<dbReference type="Gene3D" id="3.40.350.10">
    <property type="entry name" value="Creatinase/prolidase N-terminal domain"/>
    <property type="match status" value="1"/>
</dbReference>
<dbReference type="Gene3D" id="3.90.230.10">
    <property type="entry name" value="Creatinase/methionine aminopeptidase superfamily"/>
    <property type="match status" value="1"/>
</dbReference>
<dbReference type="SUPFAM" id="SSF53092">
    <property type="entry name" value="Creatinase/prolidase N-terminal domain"/>
    <property type="match status" value="1"/>
</dbReference>
<keyword evidence="9" id="KW-0645">Protease</keyword>